<evidence type="ECO:0000313" key="3">
    <source>
        <dbReference type="EMBL" id="SVA36924.1"/>
    </source>
</evidence>
<dbReference type="FunFam" id="3.30.420.340:FF:000001">
    <property type="entry name" value="UvrABC system protein C"/>
    <property type="match status" value="1"/>
</dbReference>
<accession>A0A381V9V6</accession>
<sequence>GLKIELAKKTKINVQLSELGKILDIKGNISRLECFDVSHTSGEFTVASCVVFNQEGAKKNEYRRFNIKDNIPGDDYSAMSEAIRRHYIRLKNNRSKLPDVLFVDGGKGQLSRTLSVLDQIGLKNLNVVAVAKNKYRKSGGEKLFLPNVSKPLILPYDSLAKLLIQNIRDEAHRFAISGHRLKRAKKIKQSQLERIPGLGPKRRRDLLREFGGLEGIMKAGIADLSKVQGISKLMSERVYNNLHDYQ</sequence>
<gene>
    <name evidence="3" type="ORF">METZ01_LOCUS89778</name>
</gene>
<keyword evidence="1" id="KW-0742">SOS response</keyword>
<dbReference type="EMBL" id="UINC01008192">
    <property type="protein sequence ID" value="SVA36924.1"/>
    <property type="molecule type" value="Genomic_DNA"/>
</dbReference>
<dbReference type="Gene3D" id="1.10.150.20">
    <property type="entry name" value="5' to 3' exonuclease, C-terminal subdomain"/>
    <property type="match status" value="1"/>
</dbReference>
<dbReference type="GO" id="GO:0009380">
    <property type="term" value="C:excinuclease repair complex"/>
    <property type="evidence" value="ECO:0007669"/>
    <property type="project" value="TreeGrafter"/>
</dbReference>
<reference evidence="3" key="1">
    <citation type="submission" date="2018-05" db="EMBL/GenBank/DDBJ databases">
        <authorList>
            <person name="Lanie J.A."/>
            <person name="Ng W.-L."/>
            <person name="Kazmierczak K.M."/>
            <person name="Andrzejewski T.M."/>
            <person name="Davidsen T.M."/>
            <person name="Wayne K.J."/>
            <person name="Tettelin H."/>
            <person name="Glass J.I."/>
            <person name="Rusch D."/>
            <person name="Podicherti R."/>
            <person name="Tsui H.-C.T."/>
            <person name="Winkler M.E."/>
        </authorList>
    </citation>
    <scope>NUCLEOTIDE SEQUENCE</scope>
</reference>
<proteinExistence type="predicted"/>
<dbReference type="InterPro" id="IPR001162">
    <property type="entry name" value="UvrC_RNase_H_dom"/>
</dbReference>
<dbReference type="SUPFAM" id="SSF47781">
    <property type="entry name" value="RuvA domain 2-like"/>
    <property type="match status" value="1"/>
</dbReference>
<organism evidence="3">
    <name type="scientific">marine metagenome</name>
    <dbReference type="NCBI Taxonomy" id="408172"/>
    <lineage>
        <taxon>unclassified sequences</taxon>
        <taxon>metagenomes</taxon>
        <taxon>ecological metagenomes</taxon>
    </lineage>
</organism>
<dbReference type="Gene3D" id="3.30.420.340">
    <property type="entry name" value="UvrC, RNAse H endonuclease domain"/>
    <property type="match status" value="1"/>
</dbReference>
<name>A0A381V9V6_9ZZZZ</name>
<dbReference type="Pfam" id="PF14520">
    <property type="entry name" value="HHH_5"/>
    <property type="match status" value="1"/>
</dbReference>
<evidence type="ECO:0000256" key="1">
    <source>
        <dbReference type="ARBA" id="ARBA00023236"/>
    </source>
</evidence>
<evidence type="ECO:0000259" key="2">
    <source>
        <dbReference type="PROSITE" id="PS50165"/>
    </source>
</evidence>
<dbReference type="Pfam" id="PF08459">
    <property type="entry name" value="UvrC_RNaseH_dom"/>
    <property type="match status" value="1"/>
</dbReference>
<keyword evidence="1" id="KW-0227">DNA damage</keyword>
<dbReference type="InterPro" id="IPR050066">
    <property type="entry name" value="UvrABC_protein_C"/>
</dbReference>
<dbReference type="AlphaFoldDB" id="A0A381V9V6"/>
<dbReference type="GO" id="GO:0009381">
    <property type="term" value="F:excinuclease ABC activity"/>
    <property type="evidence" value="ECO:0007669"/>
    <property type="project" value="InterPro"/>
</dbReference>
<dbReference type="InterPro" id="IPR038476">
    <property type="entry name" value="UvrC_RNase_H_dom_sf"/>
</dbReference>
<dbReference type="InterPro" id="IPR010994">
    <property type="entry name" value="RuvA_2-like"/>
</dbReference>
<protein>
    <recommendedName>
        <fullName evidence="2">UvrC family homology region profile domain-containing protein</fullName>
    </recommendedName>
</protein>
<feature type="domain" description="UvrC family homology region profile" evidence="2">
    <location>
        <begin position="2"/>
        <end position="117"/>
    </location>
</feature>
<dbReference type="PANTHER" id="PTHR30562">
    <property type="entry name" value="UVRC/OXIDOREDUCTASE"/>
    <property type="match status" value="1"/>
</dbReference>
<dbReference type="PANTHER" id="PTHR30562:SF1">
    <property type="entry name" value="UVRABC SYSTEM PROTEIN C"/>
    <property type="match status" value="1"/>
</dbReference>
<dbReference type="GO" id="GO:0009432">
    <property type="term" value="P:SOS response"/>
    <property type="evidence" value="ECO:0007669"/>
    <property type="project" value="UniProtKB-KW"/>
</dbReference>
<dbReference type="PROSITE" id="PS50165">
    <property type="entry name" value="UVRC"/>
    <property type="match status" value="1"/>
</dbReference>
<feature type="non-terminal residue" evidence="3">
    <location>
        <position position="1"/>
    </location>
</feature>